<sequence>MKPVFQLPKKTNGEEIDKSMWTRLEGKRICCSCSINFLFDKTKGLVERLELCIDLMTPLQLSKDKSHSGDYATDMGDRKTFGPTPAHALTLISETKQQRLADSNAEANDRRQNCKPAQPPQLSSKLSDAQAATFTTGVRRSNGKLKATAYSRKMRSLCIAEWTKARRKEQRRVAQARFQSRKRQEWQGLIDSIKGLKQDIKNLEARKASLRKQQNLFVQLVAGFYSSLRIDTKQQQLPGVRSYERTQVLSDLQRAEYDSVESFMLHWHWIHSQFREFRLSVKSYECRQAGEHLIAKAAGDLVLEITSDDEKEKGKRQMIVCPVLQQFEFENGKQIVKRITSEVDLVGGVSNTLGPVDPERILRILRCVSTDCCGLDSSVDKQT</sequence>
<dbReference type="Proteomes" id="UP000693981">
    <property type="component" value="Unassembled WGS sequence"/>
</dbReference>
<proteinExistence type="predicted"/>
<evidence type="ECO:0000313" key="2">
    <source>
        <dbReference type="EMBL" id="KAG7378681.1"/>
    </source>
</evidence>
<organism evidence="2 3">
    <name type="scientific">Phytophthora boehmeriae</name>
    <dbReference type="NCBI Taxonomy" id="109152"/>
    <lineage>
        <taxon>Eukaryota</taxon>
        <taxon>Sar</taxon>
        <taxon>Stramenopiles</taxon>
        <taxon>Oomycota</taxon>
        <taxon>Peronosporomycetes</taxon>
        <taxon>Peronosporales</taxon>
        <taxon>Peronosporaceae</taxon>
        <taxon>Phytophthora</taxon>
    </lineage>
</organism>
<comment type="caution">
    <text evidence="2">The sequence shown here is derived from an EMBL/GenBank/DDBJ whole genome shotgun (WGS) entry which is preliminary data.</text>
</comment>
<accession>A0A8T1VC77</accession>
<evidence type="ECO:0000256" key="1">
    <source>
        <dbReference type="SAM" id="MobiDB-lite"/>
    </source>
</evidence>
<protein>
    <recommendedName>
        <fullName evidence="4">Bzip transcription factor</fullName>
    </recommendedName>
</protein>
<evidence type="ECO:0000313" key="3">
    <source>
        <dbReference type="Proteomes" id="UP000693981"/>
    </source>
</evidence>
<keyword evidence="3" id="KW-1185">Reference proteome</keyword>
<dbReference type="AlphaFoldDB" id="A0A8T1VC77"/>
<evidence type="ECO:0008006" key="4">
    <source>
        <dbReference type="Google" id="ProtNLM"/>
    </source>
</evidence>
<name>A0A8T1VC77_9STRA</name>
<dbReference type="OrthoDB" id="6369905at2759"/>
<dbReference type="EMBL" id="JAGDFL010001015">
    <property type="protein sequence ID" value="KAG7378681.1"/>
    <property type="molecule type" value="Genomic_DNA"/>
</dbReference>
<dbReference type="CDD" id="cd14686">
    <property type="entry name" value="bZIP"/>
    <property type="match status" value="1"/>
</dbReference>
<reference evidence="2" key="1">
    <citation type="submission" date="2021-02" db="EMBL/GenBank/DDBJ databases">
        <authorList>
            <person name="Palmer J.M."/>
        </authorList>
    </citation>
    <scope>NUCLEOTIDE SEQUENCE</scope>
    <source>
        <strain evidence="2">SCRP23</strain>
    </source>
</reference>
<feature type="region of interest" description="Disordered" evidence="1">
    <location>
        <begin position="98"/>
        <end position="128"/>
    </location>
</feature>
<gene>
    <name evidence="2" type="ORF">PHYBOEH_000251</name>
</gene>